<reference evidence="1 2" key="1">
    <citation type="submission" date="2024-01" db="EMBL/GenBank/DDBJ databases">
        <title>Genome assemblies of Stephania.</title>
        <authorList>
            <person name="Yang L."/>
        </authorList>
    </citation>
    <scope>NUCLEOTIDE SEQUENCE [LARGE SCALE GENOMIC DNA]</scope>
    <source>
        <strain evidence="1">YNDBR</strain>
        <tissue evidence="1">Leaf</tissue>
    </source>
</reference>
<evidence type="ECO:0000313" key="2">
    <source>
        <dbReference type="Proteomes" id="UP001420932"/>
    </source>
</evidence>
<comment type="caution">
    <text evidence="1">The sequence shown here is derived from an EMBL/GenBank/DDBJ whole genome shotgun (WGS) entry which is preliminary data.</text>
</comment>
<sequence length="75" mass="8269">MNWVQKTCFVTYHDSAVTQSLRSTRLGLSSSTTISRKVVSPGNEGLLPQLHDHPNYVGHQNIPNTILILITSASH</sequence>
<evidence type="ECO:0000313" key="1">
    <source>
        <dbReference type="EMBL" id="KAK9127854.1"/>
    </source>
</evidence>
<keyword evidence="2" id="KW-1185">Reference proteome</keyword>
<protein>
    <submittedName>
        <fullName evidence="1">Uncharacterized protein</fullName>
    </submittedName>
</protein>
<accession>A0AAP0P2N1</accession>
<dbReference type="AlphaFoldDB" id="A0AAP0P2N1"/>
<name>A0AAP0P2N1_9MAGN</name>
<proteinExistence type="predicted"/>
<dbReference type="Proteomes" id="UP001420932">
    <property type="component" value="Unassembled WGS sequence"/>
</dbReference>
<organism evidence="1 2">
    <name type="scientific">Stephania yunnanensis</name>
    <dbReference type="NCBI Taxonomy" id="152371"/>
    <lineage>
        <taxon>Eukaryota</taxon>
        <taxon>Viridiplantae</taxon>
        <taxon>Streptophyta</taxon>
        <taxon>Embryophyta</taxon>
        <taxon>Tracheophyta</taxon>
        <taxon>Spermatophyta</taxon>
        <taxon>Magnoliopsida</taxon>
        <taxon>Ranunculales</taxon>
        <taxon>Menispermaceae</taxon>
        <taxon>Menispermoideae</taxon>
        <taxon>Cissampelideae</taxon>
        <taxon>Stephania</taxon>
    </lineage>
</organism>
<gene>
    <name evidence="1" type="ORF">Syun_016651</name>
</gene>
<dbReference type="EMBL" id="JBBNAF010000007">
    <property type="protein sequence ID" value="KAK9127854.1"/>
    <property type="molecule type" value="Genomic_DNA"/>
</dbReference>